<reference evidence="1" key="1">
    <citation type="submission" date="2022-07" db="EMBL/GenBank/DDBJ databases">
        <title>Phylogenomic reconstructions and comparative analyses of Kickxellomycotina fungi.</title>
        <authorList>
            <person name="Reynolds N.K."/>
            <person name="Stajich J.E."/>
            <person name="Barry K."/>
            <person name="Grigoriev I.V."/>
            <person name="Crous P."/>
            <person name="Smith M.E."/>
        </authorList>
    </citation>
    <scope>NUCLEOTIDE SEQUENCE</scope>
    <source>
        <strain evidence="1">CBS 102833</strain>
    </source>
</reference>
<evidence type="ECO:0000313" key="2">
    <source>
        <dbReference type="Proteomes" id="UP001140096"/>
    </source>
</evidence>
<proteinExistence type="predicted"/>
<organism evidence="1 2">
    <name type="scientific">Coemansia furcata</name>
    <dbReference type="NCBI Taxonomy" id="417177"/>
    <lineage>
        <taxon>Eukaryota</taxon>
        <taxon>Fungi</taxon>
        <taxon>Fungi incertae sedis</taxon>
        <taxon>Zoopagomycota</taxon>
        <taxon>Kickxellomycotina</taxon>
        <taxon>Kickxellomycetes</taxon>
        <taxon>Kickxellales</taxon>
        <taxon>Kickxellaceae</taxon>
        <taxon>Coemansia</taxon>
    </lineage>
</organism>
<dbReference type="Proteomes" id="UP001140096">
    <property type="component" value="Unassembled WGS sequence"/>
</dbReference>
<dbReference type="EMBL" id="JANBUP010000014">
    <property type="protein sequence ID" value="KAJ2813905.1"/>
    <property type="molecule type" value="Genomic_DNA"/>
</dbReference>
<evidence type="ECO:0000313" key="1">
    <source>
        <dbReference type="EMBL" id="KAJ2813905.1"/>
    </source>
</evidence>
<accession>A0ACC1LSK5</accession>
<sequence>MTTRFRRRSQTTYPRNMGWLVVFCSFAALALGPGLLNAYGVYEEEYDRLYDGKDEGQGRSSALGSPVIFIGILQILLANGMGFIGGRCAQRIGPGPTVFVGGILMSLGLLLASYSRHIWQLCLTQGVLFGLGVTLTWIPAASSPSSWFDKSRGLATGITHMGLGIGGLIFAPLTRFLLEKAGTGGSLRWLALIMLVCVTVASLGIHSKRHDQRVSEIVVSSVRWSKCLEDEVQRMPESGYDSDQDMDYPEYRRTSLVAYAKATSLVEESINEADYDADCEKGADIDADSAQGENIVTDGAQGKDIVIEGGGGGADICEIDTHPSDGLGAPKHVHFAPDTTSAKQAALARLEGLTRTKPTQAATASKGVNGVHVNRPPSFPGQPTKGEPKSVFRSWRFWLLSLGIGLGQAAWYIVLLFMTSISVSVGLDVHNAALLLGAINGASAVGQFTAGYAADIIGPVNALVVFTGLATISNAILFVPRLTFHLLLVYACLCGASIGASDPLAVMAGVTQFGRARAASTTGYVYGSVGAFVMVTAPNAHVILQRLGFGTNFTPVYVFILALFGASTLLLGLLQLRISRRLCTRA</sequence>
<protein>
    <submittedName>
        <fullName evidence="1">Uncharacterized protein</fullName>
    </submittedName>
</protein>
<keyword evidence="2" id="KW-1185">Reference proteome</keyword>
<comment type="caution">
    <text evidence="1">The sequence shown here is derived from an EMBL/GenBank/DDBJ whole genome shotgun (WGS) entry which is preliminary data.</text>
</comment>
<gene>
    <name evidence="1" type="ORF">H4S07_000326</name>
</gene>
<name>A0ACC1LSK5_9FUNG</name>